<dbReference type="InterPro" id="IPR010259">
    <property type="entry name" value="S8pro/Inhibitor_I9"/>
</dbReference>
<gene>
    <name evidence="9" type="ORF">GA0070558_107183</name>
</gene>
<evidence type="ECO:0000256" key="1">
    <source>
        <dbReference type="ARBA" id="ARBA00011073"/>
    </source>
</evidence>
<dbReference type="GO" id="GO:0006508">
    <property type="term" value="P:proteolysis"/>
    <property type="evidence" value="ECO:0007669"/>
    <property type="project" value="UniProtKB-KW"/>
</dbReference>
<evidence type="ECO:0000256" key="2">
    <source>
        <dbReference type="ARBA" id="ARBA00022670"/>
    </source>
</evidence>
<protein>
    <submittedName>
        <fullName evidence="9">Subtilase family protein</fullName>
    </submittedName>
</protein>
<evidence type="ECO:0000313" key="9">
    <source>
        <dbReference type="EMBL" id="SCE80724.1"/>
    </source>
</evidence>
<dbReference type="InterPro" id="IPR036852">
    <property type="entry name" value="Peptidase_S8/S53_dom_sf"/>
</dbReference>
<dbReference type="RefSeq" id="WP_091277793.1">
    <property type="nucleotide sequence ID" value="NZ_FMCW01000007.1"/>
</dbReference>
<dbReference type="GO" id="GO:0005615">
    <property type="term" value="C:extracellular space"/>
    <property type="evidence" value="ECO:0007669"/>
    <property type="project" value="TreeGrafter"/>
</dbReference>
<dbReference type="PROSITE" id="PS51892">
    <property type="entry name" value="SUBTILASE"/>
    <property type="match status" value="1"/>
</dbReference>
<dbReference type="Gene3D" id="3.30.70.80">
    <property type="entry name" value="Peptidase S8 propeptide/proteinase inhibitor I9"/>
    <property type="match status" value="1"/>
</dbReference>
<dbReference type="SUPFAM" id="SSF52743">
    <property type="entry name" value="Subtilisin-like"/>
    <property type="match status" value="1"/>
</dbReference>
<dbReference type="InterPro" id="IPR023827">
    <property type="entry name" value="Peptidase_S8_Asp-AS"/>
</dbReference>
<dbReference type="PROSITE" id="PS51318">
    <property type="entry name" value="TAT"/>
    <property type="match status" value="1"/>
</dbReference>
<evidence type="ECO:0000256" key="5">
    <source>
        <dbReference type="PROSITE-ProRule" id="PRU01240"/>
    </source>
</evidence>
<feature type="chain" id="PRO_5039530767" evidence="6">
    <location>
        <begin position="30"/>
        <end position="404"/>
    </location>
</feature>
<proteinExistence type="inferred from homology"/>
<dbReference type="AlphaFoldDB" id="A0A1C4V9K4"/>
<dbReference type="InterPro" id="IPR006311">
    <property type="entry name" value="TAT_signal"/>
</dbReference>
<feature type="domain" description="Inhibitor I9" evidence="8">
    <location>
        <begin position="83"/>
        <end position="121"/>
    </location>
</feature>
<dbReference type="PANTHER" id="PTHR43806">
    <property type="entry name" value="PEPTIDASE S8"/>
    <property type="match status" value="1"/>
</dbReference>
<name>A0A1C4V9K4_9ACTN</name>
<keyword evidence="6" id="KW-0732">Signal</keyword>
<dbReference type="CDD" id="cd04077">
    <property type="entry name" value="Peptidases_S8_PCSK9_ProteinaseK_like"/>
    <property type="match status" value="1"/>
</dbReference>
<comment type="caution">
    <text evidence="5">Lacks conserved residue(s) required for the propagation of feature annotation.</text>
</comment>
<dbReference type="InterPro" id="IPR015500">
    <property type="entry name" value="Peptidase_S8_subtilisin-rel"/>
</dbReference>
<dbReference type="Pfam" id="PF00082">
    <property type="entry name" value="Peptidase_S8"/>
    <property type="match status" value="1"/>
</dbReference>
<dbReference type="InterPro" id="IPR034193">
    <property type="entry name" value="PCSK9_ProteinaseK-like"/>
</dbReference>
<organism evidence="9 10">
    <name type="scientific">Micromonospora haikouensis</name>
    <dbReference type="NCBI Taxonomy" id="686309"/>
    <lineage>
        <taxon>Bacteria</taxon>
        <taxon>Bacillati</taxon>
        <taxon>Actinomycetota</taxon>
        <taxon>Actinomycetes</taxon>
        <taxon>Micromonosporales</taxon>
        <taxon>Micromonosporaceae</taxon>
        <taxon>Micromonospora</taxon>
    </lineage>
</organism>
<feature type="domain" description="Peptidase S8/S53" evidence="7">
    <location>
        <begin position="163"/>
        <end position="385"/>
    </location>
</feature>
<dbReference type="EMBL" id="FMCW01000007">
    <property type="protein sequence ID" value="SCE80724.1"/>
    <property type="molecule type" value="Genomic_DNA"/>
</dbReference>
<comment type="similarity">
    <text evidence="1 5">Belongs to the peptidase S8 family.</text>
</comment>
<dbReference type="Pfam" id="PF05922">
    <property type="entry name" value="Inhibitor_I9"/>
    <property type="match status" value="1"/>
</dbReference>
<evidence type="ECO:0000256" key="3">
    <source>
        <dbReference type="ARBA" id="ARBA00022801"/>
    </source>
</evidence>
<evidence type="ECO:0000256" key="4">
    <source>
        <dbReference type="ARBA" id="ARBA00022825"/>
    </source>
</evidence>
<keyword evidence="4" id="KW-0720">Serine protease</keyword>
<dbReference type="PRINTS" id="PR00723">
    <property type="entry name" value="SUBTILISIN"/>
</dbReference>
<dbReference type="FunFam" id="3.40.50.200:FF:000014">
    <property type="entry name" value="Proteinase K"/>
    <property type="match status" value="1"/>
</dbReference>
<evidence type="ECO:0000259" key="8">
    <source>
        <dbReference type="Pfam" id="PF05922"/>
    </source>
</evidence>
<dbReference type="SUPFAM" id="SSF54897">
    <property type="entry name" value="Protease propeptides/inhibitors"/>
    <property type="match status" value="1"/>
</dbReference>
<dbReference type="InterPro" id="IPR037045">
    <property type="entry name" value="S8pro/Inhibitor_I9_sf"/>
</dbReference>
<dbReference type="InterPro" id="IPR000209">
    <property type="entry name" value="Peptidase_S8/S53_dom"/>
</dbReference>
<dbReference type="PANTHER" id="PTHR43806:SF11">
    <property type="entry name" value="CEREVISIN-RELATED"/>
    <property type="match status" value="1"/>
</dbReference>
<dbReference type="Gene3D" id="3.40.50.200">
    <property type="entry name" value="Peptidase S8/S53 domain"/>
    <property type="match status" value="1"/>
</dbReference>
<reference evidence="9 10" key="1">
    <citation type="submission" date="2016-06" db="EMBL/GenBank/DDBJ databases">
        <authorList>
            <person name="Kjaerup R.B."/>
            <person name="Dalgaard T.S."/>
            <person name="Juul-Madsen H.R."/>
        </authorList>
    </citation>
    <scope>NUCLEOTIDE SEQUENCE [LARGE SCALE GENOMIC DNA]</scope>
    <source>
        <strain evidence="9 10">DSM 45626</strain>
    </source>
</reference>
<evidence type="ECO:0000256" key="6">
    <source>
        <dbReference type="SAM" id="SignalP"/>
    </source>
</evidence>
<accession>A0A1C4V9K4</accession>
<keyword evidence="3" id="KW-0378">Hydrolase</keyword>
<dbReference type="InterPro" id="IPR050131">
    <property type="entry name" value="Peptidase_S8_subtilisin-like"/>
</dbReference>
<keyword evidence="2" id="KW-0645">Protease</keyword>
<dbReference type="PROSITE" id="PS00136">
    <property type="entry name" value="SUBTILASE_ASP"/>
    <property type="match status" value="1"/>
</dbReference>
<evidence type="ECO:0000259" key="7">
    <source>
        <dbReference type="Pfam" id="PF00082"/>
    </source>
</evidence>
<dbReference type="Proteomes" id="UP000199375">
    <property type="component" value="Unassembled WGS sequence"/>
</dbReference>
<dbReference type="GO" id="GO:0004252">
    <property type="term" value="F:serine-type endopeptidase activity"/>
    <property type="evidence" value="ECO:0007669"/>
    <property type="project" value="InterPro"/>
</dbReference>
<feature type="signal peptide" evidence="6">
    <location>
        <begin position="1"/>
        <end position="29"/>
    </location>
</feature>
<evidence type="ECO:0000313" key="10">
    <source>
        <dbReference type="Proteomes" id="UP000199375"/>
    </source>
</evidence>
<sequence length="404" mass="40410">MIVPGTRRRRSLAATLGVALALGAGPAAASPAAAATGPIRHAGGATAVPDSYLVLLDDRATAGSAAAVAATADRLAGRFGGVRGHVYHAAVRGFEIRLPERAARRLAADPAVAYVEQNHVTALAAGVQLNPPSWGLDRIDQRNLPLDGRYAYPNTAPNVHAYVLDTGIRASHVDFGGSVTGGYDAVDGALPADDCNGHGTHLAGTVGGQLHGVAKDARLVPVRVLNCTGSGTWAQVIAGIDWVTRYAVKPAVATMGLGGSASSTVDAALTASINSGVTYAVPSGSSSSDACNFSPARVPTALTVSGTLATDAKMGSANYGTCVDIFAPGGSITSTWHTSDTATNTVSGSPMAAAHVAGCAALVLSDHPTWTPAQVAAHLAATATVGVVGSPGVGSPNRMLYCGP</sequence>